<protein>
    <recommendedName>
        <fullName evidence="4">Peptidase S8/S53 domain-containing protein</fullName>
    </recommendedName>
</protein>
<evidence type="ECO:0000256" key="2">
    <source>
        <dbReference type="PROSITE-ProRule" id="PRU01240"/>
    </source>
</evidence>
<dbReference type="PANTHER" id="PTHR43399:SF4">
    <property type="entry name" value="CELL WALL-ASSOCIATED PROTEASE"/>
    <property type="match status" value="1"/>
</dbReference>
<comment type="caution">
    <text evidence="5">The sequence shown here is derived from an EMBL/GenBank/DDBJ whole genome shotgun (WGS) entry which is preliminary data.</text>
</comment>
<dbReference type="InterPro" id="IPR051048">
    <property type="entry name" value="Peptidase_S8/S53_subtilisin"/>
</dbReference>
<keyword evidence="6" id="KW-1185">Reference proteome</keyword>
<dbReference type="InterPro" id="IPR000209">
    <property type="entry name" value="Peptidase_S8/S53_dom"/>
</dbReference>
<evidence type="ECO:0000313" key="6">
    <source>
        <dbReference type="Proteomes" id="UP001501725"/>
    </source>
</evidence>
<feature type="domain" description="Peptidase S8/S53" evidence="4">
    <location>
        <begin position="155"/>
        <end position="371"/>
    </location>
</feature>
<proteinExistence type="inferred from homology"/>
<dbReference type="Proteomes" id="UP001501725">
    <property type="component" value="Unassembled WGS sequence"/>
</dbReference>
<evidence type="ECO:0000313" key="5">
    <source>
        <dbReference type="EMBL" id="GAA4339965.1"/>
    </source>
</evidence>
<dbReference type="Pfam" id="PF00082">
    <property type="entry name" value="Peptidase_S8"/>
    <property type="match status" value="1"/>
</dbReference>
<organism evidence="5 6">
    <name type="scientific">Flaviaesturariibacter amylovorans</name>
    <dbReference type="NCBI Taxonomy" id="1084520"/>
    <lineage>
        <taxon>Bacteria</taxon>
        <taxon>Pseudomonadati</taxon>
        <taxon>Bacteroidota</taxon>
        <taxon>Chitinophagia</taxon>
        <taxon>Chitinophagales</taxon>
        <taxon>Chitinophagaceae</taxon>
        <taxon>Flaviaestuariibacter</taxon>
    </lineage>
</organism>
<name>A0ABP8HJ77_9BACT</name>
<dbReference type="RefSeq" id="WP_345257370.1">
    <property type="nucleotide sequence ID" value="NZ_BAABGY010000012.1"/>
</dbReference>
<sequence>MNRTLRYLLLFILTASSAHAQTGKGPALAPALQEALRGRADTLTVVLQLEPGRYPAVGRVLAAYAPAGAYRVRIAAADWSALLGAGGIRFADLAVAPREELSTGFLDLSLNRINRAHALFPSLRGDSTRLSVKEQSFDSTDIDLKGRIFRTGLEAPTVSAHASIMATIAAGGGNSSPFATGVAPAALLTSTSFSSLLPEPDSFYRIHGISVQNHSYGTVIQNYYGVEAAAYDAAARNNPALLFVFSAGNSGTAAATSGAYNALAGVSNLTGNFKMAKNVLVAGATDSLGVLEAASSRGPAHDGRVKPELVAFGQDGSSGAAALVSGSALLLQQAYRRTQGALPPAALVKTLLVNSADDGGNPEVDYRYGFGSLNTAAALLGLAQGRYFYDSLPNGQAKTFSIPVPAGTRRLRVTLAWSDPSAPANASKALVNDLDLLLRPPAAGSSWQPWVLDPAPANVAAPATRGTDTLNNIEQVTVADPAAGTYTIQVSGTRVTGMQAFALAWQADTADRFVWTYPTASDPMQAAARTVLRWETGRTGTGSIEYTYDGVQWRPIADVPLAQRHYVWQAPDTTSLFRLRMRSATAPDALSDTTVLSPLLALQTGFNCADSFLLLWNRAGTTYRLYELGARYLQPFGQVSDTFALLSKAQRPSPYYAVAPLVAGKPGLRSYTLKYDAQGVECYVRTFYVQEQEGNTVTFFGAVGSLFGVAGVGLQRQGTSGFATVGPVTLPGSTSFTLQDSGLRQGINYYRLVVQLQNGAFAYSEPVAIYYFPGSPVLVFPNPVRAGQPVQVLSNEAGRYSVVVTDALGRRWAVGTLNGVANRFPALVLPAGVYFIRITGENGALRVEKLVVL</sequence>
<accession>A0ABP8HJ77</accession>
<dbReference type="Gene3D" id="2.60.120.380">
    <property type="match status" value="1"/>
</dbReference>
<evidence type="ECO:0000256" key="1">
    <source>
        <dbReference type="ARBA" id="ARBA00011073"/>
    </source>
</evidence>
<dbReference type="PROSITE" id="PS51892">
    <property type="entry name" value="SUBTILASE"/>
    <property type="match status" value="1"/>
</dbReference>
<reference evidence="6" key="1">
    <citation type="journal article" date="2019" name="Int. J. Syst. Evol. Microbiol.">
        <title>The Global Catalogue of Microorganisms (GCM) 10K type strain sequencing project: providing services to taxonomists for standard genome sequencing and annotation.</title>
        <authorList>
            <consortium name="The Broad Institute Genomics Platform"/>
            <consortium name="The Broad Institute Genome Sequencing Center for Infectious Disease"/>
            <person name="Wu L."/>
            <person name="Ma J."/>
        </authorList>
    </citation>
    <scope>NUCLEOTIDE SEQUENCE [LARGE SCALE GENOMIC DNA]</scope>
    <source>
        <strain evidence="6">JCM 17919</strain>
    </source>
</reference>
<dbReference type="InterPro" id="IPR008979">
    <property type="entry name" value="Galactose-bd-like_sf"/>
</dbReference>
<dbReference type="SUPFAM" id="SSF52743">
    <property type="entry name" value="Subtilisin-like"/>
    <property type="match status" value="1"/>
</dbReference>
<comment type="caution">
    <text evidence="2">Lacks conserved residue(s) required for the propagation of feature annotation.</text>
</comment>
<dbReference type="PANTHER" id="PTHR43399">
    <property type="entry name" value="SUBTILISIN-RELATED"/>
    <property type="match status" value="1"/>
</dbReference>
<dbReference type="Gene3D" id="3.40.50.200">
    <property type="entry name" value="Peptidase S8/S53 domain"/>
    <property type="match status" value="1"/>
</dbReference>
<evidence type="ECO:0000256" key="3">
    <source>
        <dbReference type="SAM" id="SignalP"/>
    </source>
</evidence>
<comment type="similarity">
    <text evidence="1 2">Belongs to the peptidase S8 family.</text>
</comment>
<gene>
    <name evidence="5" type="ORF">GCM10023184_37400</name>
</gene>
<dbReference type="InterPro" id="IPR026444">
    <property type="entry name" value="Secre_tail"/>
</dbReference>
<evidence type="ECO:0000259" key="4">
    <source>
        <dbReference type="Pfam" id="PF00082"/>
    </source>
</evidence>
<dbReference type="SUPFAM" id="SSF49785">
    <property type="entry name" value="Galactose-binding domain-like"/>
    <property type="match status" value="1"/>
</dbReference>
<dbReference type="NCBIfam" id="TIGR04183">
    <property type="entry name" value="Por_Secre_tail"/>
    <property type="match status" value="1"/>
</dbReference>
<dbReference type="EMBL" id="BAABGY010000012">
    <property type="protein sequence ID" value="GAA4339965.1"/>
    <property type="molecule type" value="Genomic_DNA"/>
</dbReference>
<feature type="chain" id="PRO_5046296781" description="Peptidase S8/S53 domain-containing protein" evidence="3">
    <location>
        <begin position="21"/>
        <end position="853"/>
    </location>
</feature>
<dbReference type="InterPro" id="IPR036852">
    <property type="entry name" value="Peptidase_S8/S53_dom_sf"/>
</dbReference>
<feature type="signal peptide" evidence="3">
    <location>
        <begin position="1"/>
        <end position="20"/>
    </location>
</feature>
<keyword evidence="3" id="KW-0732">Signal</keyword>